<dbReference type="EMBL" id="CP033019">
    <property type="protein sequence ID" value="AYM77883.1"/>
    <property type="molecule type" value="Genomic_DNA"/>
</dbReference>
<evidence type="ECO:0000256" key="5">
    <source>
        <dbReference type="ARBA" id="ARBA00022989"/>
    </source>
</evidence>
<evidence type="ECO:0000256" key="2">
    <source>
        <dbReference type="ARBA" id="ARBA00006679"/>
    </source>
</evidence>
<feature type="transmembrane region" description="Helical" evidence="7">
    <location>
        <begin position="12"/>
        <end position="29"/>
    </location>
</feature>
<accession>A0A3G2ED33</accession>
<dbReference type="Pfam" id="PF07681">
    <property type="entry name" value="DoxX"/>
    <property type="match status" value="1"/>
</dbReference>
<feature type="transmembrane region" description="Helical" evidence="7">
    <location>
        <begin position="78"/>
        <end position="97"/>
    </location>
</feature>
<dbReference type="GO" id="GO:0005886">
    <property type="term" value="C:plasma membrane"/>
    <property type="evidence" value="ECO:0007669"/>
    <property type="project" value="UniProtKB-SubCell"/>
</dbReference>
<dbReference type="InterPro" id="IPR032808">
    <property type="entry name" value="DoxX"/>
</dbReference>
<evidence type="ECO:0000256" key="6">
    <source>
        <dbReference type="ARBA" id="ARBA00023136"/>
    </source>
</evidence>
<dbReference type="InterPro" id="IPR051907">
    <property type="entry name" value="DoxX-like_oxidoreductase"/>
</dbReference>
<comment type="subcellular location">
    <subcellularLocation>
        <location evidence="1">Cell membrane</location>
        <topology evidence="1">Multi-pass membrane protein</topology>
    </subcellularLocation>
</comment>
<sequence>MKNFPFLSIAQAMLLLRVAIAVMFMAHAITRIANGTIPRFAGFLEDKGFIYGLAVVWAITIVEIVCGSLLIAGKYMRWAAAGLMVICLGGIVIVHAAKGWFVGEHGAGGVEYSIVLFVACVVIAASDRARTGARLA</sequence>
<gene>
    <name evidence="8" type="ORF">D9M09_20320</name>
</gene>
<dbReference type="Proteomes" id="UP000279594">
    <property type="component" value="Chromosome"/>
</dbReference>
<keyword evidence="3" id="KW-1003">Cell membrane</keyword>
<keyword evidence="5 7" id="KW-1133">Transmembrane helix</keyword>
<keyword evidence="9" id="KW-1185">Reference proteome</keyword>
<evidence type="ECO:0000256" key="3">
    <source>
        <dbReference type="ARBA" id="ARBA00022475"/>
    </source>
</evidence>
<evidence type="ECO:0000256" key="4">
    <source>
        <dbReference type="ARBA" id="ARBA00022692"/>
    </source>
</evidence>
<keyword evidence="4 7" id="KW-0812">Transmembrane</keyword>
<keyword evidence="6 7" id="KW-0472">Membrane</keyword>
<dbReference type="AlphaFoldDB" id="A0A3G2ED33"/>
<evidence type="ECO:0000256" key="7">
    <source>
        <dbReference type="SAM" id="Phobius"/>
    </source>
</evidence>
<proteinExistence type="inferred from homology"/>
<organism evidence="8 9">
    <name type="scientific">Janthinobacterium agaricidamnosum</name>
    <dbReference type="NCBI Taxonomy" id="55508"/>
    <lineage>
        <taxon>Bacteria</taxon>
        <taxon>Pseudomonadati</taxon>
        <taxon>Pseudomonadota</taxon>
        <taxon>Betaproteobacteria</taxon>
        <taxon>Burkholderiales</taxon>
        <taxon>Oxalobacteraceae</taxon>
        <taxon>Janthinobacterium</taxon>
    </lineage>
</organism>
<name>A0A3G2ED33_9BURK</name>
<evidence type="ECO:0000256" key="1">
    <source>
        <dbReference type="ARBA" id="ARBA00004651"/>
    </source>
</evidence>
<feature type="transmembrane region" description="Helical" evidence="7">
    <location>
        <begin position="49"/>
        <end position="71"/>
    </location>
</feature>
<reference evidence="8 9" key="1">
    <citation type="submission" date="2018-10" db="EMBL/GenBank/DDBJ databases">
        <title>Effects of UV and annual dynamics of microbial communities in freshwater RAS systems.</title>
        <authorList>
            <person name="Bekkelund A.K."/>
            <person name="Hansen B.R."/>
            <person name="Stokken H."/>
            <person name="Eriksen B.F."/>
            <person name="Kashulin N.A."/>
        </authorList>
    </citation>
    <scope>NUCLEOTIDE SEQUENCE [LARGE SCALE GENOMIC DNA]</scope>
    <source>
        <strain evidence="8 9">BHSEK</strain>
    </source>
</reference>
<dbReference type="RefSeq" id="WP_071650226.1">
    <property type="nucleotide sequence ID" value="NZ_CP033019.1"/>
</dbReference>
<comment type="similarity">
    <text evidence="2">Belongs to the DoxX family.</text>
</comment>
<feature type="transmembrane region" description="Helical" evidence="7">
    <location>
        <begin position="109"/>
        <end position="126"/>
    </location>
</feature>
<dbReference type="PANTHER" id="PTHR33452:SF1">
    <property type="entry name" value="INNER MEMBRANE PROTEIN YPHA-RELATED"/>
    <property type="match status" value="1"/>
</dbReference>
<protein>
    <submittedName>
        <fullName evidence="8">DoxX family protein</fullName>
    </submittedName>
</protein>
<evidence type="ECO:0000313" key="8">
    <source>
        <dbReference type="EMBL" id="AYM77883.1"/>
    </source>
</evidence>
<dbReference type="PANTHER" id="PTHR33452">
    <property type="entry name" value="OXIDOREDUCTASE CATD-RELATED"/>
    <property type="match status" value="1"/>
</dbReference>
<evidence type="ECO:0000313" key="9">
    <source>
        <dbReference type="Proteomes" id="UP000279594"/>
    </source>
</evidence>